<dbReference type="STRING" id="133412.A0A1R1X6R1"/>
<dbReference type="PANTHER" id="PTHR11365:SF2">
    <property type="entry name" value="5-OXOPROLINASE"/>
    <property type="match status" value="1"/>
</dbReference>
<dbReference type="PANTHER" id="PTHR11365">
    <property type="entry name" value="5-OXOPROLINASE RELATED"/>
    <property type="match status" value="1"/>
</dbReference>
<sequence length="104" mass="11643">MNTIKSNLNEIIPKELLGKRAIDVCIDRGGTFTDCIGMFPILVHDTQSAEPKYETKTIVIKLLSKDPTHYPDAPREGIRRILQIATGIEHPRDKPLDTSNLGTF</sequence>
<name>A0A1R1X6R1_9FUNG</name>
<dbReference type="AlphaFoldDB" id="A0A1R1X6R1"/>
<keyword evidence="3" id="KW-1185">Reference proteome</keyword>
<feature type="domain" description="Hydantoinase/oxoprolinase N-terminal" evidence="1">
    <location>
        <begin position="24"/>
        <end position="103"/>
    </location>
</feature>
<reference evidence="2 3" key="1">
    <citation type="submission" date="2017-01" db="EMBL/GenBank/DDBJ databases">
        <authorList>
            <person name="Mah S.A."/>
            <person name="Swanson W.J."/>
            <person name="Moy G.W."/>
            <person name="Vacquier V.D."/>
        </authorList>
    </citation>
    <scope>NUCLEOTIDE SEQUENCE [LARGE SCALE GENOMIC DNA]</scope>
    <source>
        <strain evidence="2 3">GSMNP</strain>
    </source>
</reference>
<dbReference type="GO" id="GO:0006749">
    <property type="term" value="P:glutathione metabolic process"/>
    <property type="evidence" value="ECO:0007669"/>
    <property type="project" value="TreeGrafter"/>
</dbReference>
<organism evidence="2 3">
    <name type="scientific">Smittium culicis</name>
    <dbReference type="NCBI Taxonomy" id="133412"/>
    <lineage>
        <taxon>Eukaryota</taxon>
        <taxon>Fungi</taxon>
        <taxon>Fungi incertae sedis</taxon>
        <taxon>Zoopagomycota</taxon>
        <taxon>Kickxellomycotina</taxon>
        <taxon>Harpellomycetes</taxon>
        <taxon>Harpellales</taxon>
        <taxon>Legeriomycetaceae</taxon>
        <taxon>Smittium</taxon>
    </lineage>
</organism>
<dbReference type="InterPro" id="IPR008040">
    <property type="entry name" value="Hydant_A_N"/>
</dbReference>
<dbReference type="GO" id="GO:0017168">
    <property type="term" value="F:5-oxoprolinase (ATP-hydrolyzing) activity"/>
    <property type="evidence" value="ECO:0007669"/>
    <property type="project" value="TreeGrafter"/>
</dbReference>
<proteinExistence type="predicted"/>
<evidence type="ECO:0000259" key="1">
    <source>
        <dbReference type="Pfam" id="PF05378"/>
    </source>
</evidence>
<dbReference type="OrthoDB" id="3643at2759"/>
<gene>
    <name evidence="2" type="ORF">AYI70_g10399</name>
</gene>
<evidence type="ECO:0000313" key="2">
    <source>
        <dbReference type="EMBL" id="OMJ10318.1"/>
    </source>
</evidence>
<evidence type="ECO:0000313" key="3">
    <source>
        <dbReference type="Proteomes" id="UP000187283"/>
    </source>
</evidence>
<dbReference type="GO" id="GO:0005829">
    <property type="term" value="C:cytosol"/>
    <property type="evidence" value="ECO:0007669"/>
    <property type="project" value="TreeGrafter"/>
</dbReference>
<comment type="caution">
    <text evidence="2">The sequence shown here is derived from an EMBL/GenBank/DDBJ whole genome shotgun (WGS) entry which is preliminary data.</text>
</comment>
<dbReference type="InterPro" id="IPR045079">
    <property type="entry name" value="Oxoprolinase-like"/>
</dbReference>
<accession>A0A1R1X6R1</accession>
<protein>
    <submittedName>
        <fullName evidence="2">5-oxoprolinase</fullName>
    </submittedName>
</protein>
<dbReference type="Pfam" id="PF05378">
    <property type="entry name" value="Hydant_A_N"/>
    <property type="match status" value="1"/>
</dbReference>
<dbReference type="EMBL" id="LSSN01005060">
    <property type="protein sequence ID" value="OMJ10318.1"/>
    <property type="molecule type" value="Genomic_DNA"/>
</dbReference>
<dbReference type="Proteomes" id="UP000187283">
    <property type="component" value="Unassembled WGS sequence"/>
</dbReference>